<comment type="caution">
    <text evidence="4">The sequence shown here is derived from an EMBL/GenBank/DDBJ whole genome shotgun (WGS) entry which is preliminary data.</text>
</comment>
<dbReference type="InterPro" id="IPR013783">
    <property type="entry name" value="Ig-like_fold"/>
</dbReference>
<evidence type="ECO:0000313" key="5">
    <source>
        <dbReference type="Proteomes" id="UP001500221"/>
    </source>
</evidence>
<feature type="region of interest" description="Disordered" evidence="1">
    <location>
        <begin position="274"/>
        <end position="348"/>
    </location>
</feature>
<dbReference type="InterPro" id="IPR046112">
    <property type="entry name" value="DUF6049"/>
</dbReference>
<feature type="chain" id="PRO_5046848512" description="Glycoprotein" evidence="3">
    <location>
        <begin position="24"/>
        <end position="770"/>
    </location>
</feature>
<feature type="signal peptide" evidence="3">
    <location>
        <begin position="1"/>
        <end position="23"/>
    </location>
</feature>
<feature type="transmembrane region" description="Helical" evidence="2">
    <location>
        <begin position="725"/>
        <end position="746"/>
    </location>
</feature>
<accession>A0ABP9P4P3</accession>
<organism evidence="4 5">
    <name type="scientific">Nocardioides marinquilinus</name>
    <dbReference type="NCBI Taxonomy" id="1210400"/>
    <lineage>
        <taxon>Bacteria</taxon>
        <taxon>Bacillati</taxon>
        <taxon>Actinomycetota</taxon>
        <taxon>Actinomycetes</taxon>
        <taxon>Propionibacteriales</taxon>
        <taxon>Nocardioidaceae</taxon>
        <taxon>Nocardioides</taxon>
    </lineage>
</organism>
<keyword evidence="3" id="KW-0732">Signal</keyword>
<dbReference type="Proteomes" id="UP001500221">
    <property type="component" value="Unassembled WGS sequence"/>
</dbReference>
<keyword evidence="5" id="KW-1185">Reference proteome</keyword>
<proteinExistence type="predicted"/>
<evidence type="ECO:0000256" key="2">
    <source>
        <dbReference type="SAM" id="Phobius"/>
    </source>
</evidence>
<keyword evidence="2" id="KW-0812">Transmembrane</keyword>
<reference evidence="5" key="1">
    <citation type="journal article" date="2019" name="Int. J. Syst. Evol. Microbiol.">
        <title>The Global Catalogue of Microorganisms (GCM) 10K type strain sequencing project: providing services to taxonomists for standard genome sequencing and annotation.</title>
        <authorList>
            <consortium name="The Broad Institute Genomics Platform"/>
            <consortium name="The Broad Institute Genome Sequencing Center for Infectious Disease"/>
            <person name="Wu L."/>
            <person name="Ma J."/>
        </authorList>
    </citation>
    <scope>NUCLEOTIDE SEQUENCE [LARGE SCALE GENOMIC DNA]</scope>
    <source>
        <strain evidence="5">JCM 18459</strain>
    </source>
</reference>
<protein>
    <recommendedName>
        <fullName evidence="6">Glycoprotein</fullName>
    </recommendedName>
</protein>
<keyword evidence="2" id="KW-1133">Transmembrane helix</keyword>
<dbReference type="Pfam" id="PF19516">
    <property type="entry name" value="DUF6049"/>
    <property type="match status" value="1"/>
</dbReference>
<dbReference type="RefSeq" id="WP_345453207.1">
    <property type="nucleotide sequence ID" value="NZ_BAABKG010000001.1"/>
</dbReference>
<feature type="compositionally biased region" description="Gly residues" evidence="1">
    <location>
        <begin position="286"/>
        <end position="298"/>
    </location>
</feature>
<evidence type="ECO:0000256" key="1">
    <source>
        <dbReference type="SAM" id="MobiDB-lite"/>
    </source>
</evidence>
<dbReference type="EMBL" id="BAABKG010000001">
    <property type="protein sequence ID" value="GAA5140622.1"/>
    <property type="molecule type" value="Genomic_DNA"/>
</dbReference>
<dbReference type="Gene3D" id="2.60.40.10">
    <property type="entry name" value="Immunoglobulins"/>
    <property type="match status" value="1"/>
</dbReference>
<evidence type="ECO:0000313" key="4">
    <source>
        <dbReference type="EMBL" id="GAA5140622.1"/>
    </source>
</evidence>
<name>A0ABP9P4P3_9ACTN</name>
<feature type="compositionally biased region" description="Pro residues" evidence="1">
    <location>
        <begin position="328"/>
        <end position="346"/>
    </location>
</feature>
<sequence>MASPARYLRALVASLATGLLVLAAPAPSAPAAYPTEVASTPVPQPAPADDEEPLAVRIGTMTPGALPVEGPLRVTGTVTNLTDETWRNVTTYAFLGNDRRPMRRSQQLAAAMDTPVDEVLGNRITAGVRPGNIGTLQPGQTKRYVVTVPRAALQVDEPGVYWFGIHALGSSPSVPAEEDQGGVAVADGRARTFLPYVPRDYTPLPTALVVPLAWPVHYAGDGSVADADEWAEALAPGGRLTRLLDFYDTSTRPLTWVVDPAMLDAIGRLAEGNPARSIAPSAPADGGEGTGPGEGGTPAGPDGSEAPATASGDGATAPPGGQPTGQPIDPPTQPEPTPEPVEPPTPQAQAAADWLQAFATVVGSDPVLTLPYGNPDVPATVRHAPQLLDLALAQRSTVLRRLGIEATPVMTSPSGYLDAAGIESAPADTRLLLTDRMFPDGEAPAAAQVAGHRALVTSYGATLGTPGPGPSTASTGMRQRLLAEAAVRVVRRDRAPLVVTLPGDRVPGDPVGFFAGLSGGFVDLDTLDAVDDAASARPTDVDELRYPPRQVRRELDATGIDAAADLVGAGDTLQNVLTENDVIGGEVTEEALTSISYGTRDDEVSSRLAVAAARSWIDERLGAVRIAAAPGLTLSGASGEFVVTVTNTLDQRVTVAVAVESDDDIELSTAEQIDLAPGARATVPFTVRTSSNRVHNVRLVVTDTAGEPLGASDELPIRSAQVSGVIWLIMGTGAGLLFLAIAVRVVRRIRASRSPEPVAAEAPLERVGAS</sequence>
<gene>
    <name evidence="4" type="ORF">GCM10023340_01040</name>
</gene>
<keyword evidence="2" id="KW-0472">Membrane</keyword>
<evidence type="ECO:0000256" key="3">
    <source>
        <dbReference type="SAM" id="SignalP"/>
    </source>
</evidence>
<evidence type="ECO:0008006" key="6">
    <source>
        <dbReference type="Google" id="ProtNLM"/>
    </source>
</evidence>
<feature type="compositionally biased region" description="Low complexity" evidence="1">
    <location>
        <begin position="312"/>
        <end position="327"/>
    </location>
</feature>